<evidence type="ECO:0000313" key="1">
    <source>
        <dbReference type="EMBL" id="GGJ67140.1"/>
    </source>
</evidence>
<name>A0ABQ2DQ84_9MICC</name>
<accession>A0ABQ2DQ84</accession>
<dbReference type="Proteomes" id="UP000606115">
    <property type="component" value="Unassembled WGS sequence"/>
</dbReference>
<keyword evidence="2" id="KW-1185">Reference proteome</keyword>
<dbReference type="InterPro" id="IPR011235">
    <property type="entry name" value="MepB-like"/>
</dbReference>
<dbReference type="RefSeq" id="WP_188686294.1">
    <property type="nucleotide sequence ID" value="NZ_BMKX01000007.1"/>
</dbReference>
<sequence>MTYSALTRYLSLGATANPTPPAIRAEEQNSDYESAIVQVENQYWRIRTARITPTKPGAFLACWTRDVDGRTVPFNAGEKIAGLLVFVQDGERFGVFRFTQEHLRELGITTSDSSPGKRGFRVYPSWCTQLNPQAQRTQRAQSSAFSSLI</sequence>
<dbReference type="InterPro" id="IPR038231">
    <property type="entry name" value="MepB-like_sf"/>
</dbReference>
<comment type="caution">
    <text evidence="1">The sequence shown here is derived from an EMBL/GenBank/DDBJ whole genome shotgun (WGS) entry which is preliminary data.</text>
</comment>
<protein>
    <submittedName>
        <fullName evidence="1">Metallopeptidase</fullName>
    </submittedName>
</protein>
<dbReference type="GeneID" id="303305091"/>
<gene>
    <name evidence="1" type="ORF">GCM10007173_27470</name>
</gene>
<dbReference type="Gene3D" id="3.40.1350.140">
    <property type="entry name" value="MepB-like"/>
    <property type="match status" value="1"/>
</dbReference>
<proteinExistence type="predicted"/>
<dbReference type="Pfam" id="PF08877">
    <property type="entry name" value="MepB-like"/>
    <property type="match status" value="1"/>
</dbReference>
<dbReference type="EMBL" id="BMKX01000007">
    <property type="protein sequence ID" value="GGJ67140.1"/>
    <property type="molecule type" value="Genomic_DNA"/>
</dbReference>
<reference evidence="2" key="1">
    <citation type="journal article" date="2019" name="Int. J. Syst. Evol. Microbiol.">
        <title>The Global Catalogue of Microorganisms (GCM) 10K type strain sequencing project: providing services to taxonomists for standard genome sequencing and annotation.</title>
        <authorList>
            <consortium name="The Broad Institute Genomics Platform"/>
            <consortium name="The Broad Institute Genome Sequencing Center for Infectious Disease"/>
            <person name="Wu L."/>
            <person name="Ma J."/>
        </authorList>
    </citation>
    <scope>NUCLEOTIDE SEQUENCE [LARGE SCALE GENOMIC DNA]</scope>
    <source>
        <strain evidence="2">CGMCC 1.3685</strain>
    </source>
</reference>
<dbReference type="PIRSF" id="PIRSF032285">
    <property type="entry name" value="UCP032285"/>
    <property type="match status" value="1"/>
</dbReference>
<organism evidence="1 2">
    <name type="scientific">Glutamicibacter ardleyensis</name>
    <dbReference type="NCBI Taxonomy" id="225894"/>
    <lineage>
        <taxon>Bacteria</taxon>
        <taxon>Bacillati</taxon>
        <taxon>Actinomycetota</taxon>
        <taxon>Actinomycetes</taxon>
        <taxon>Micrococcales</taxon>
        <taxon>Micrococcaceae</taxon>
        <taxon>Glutamicibacter</taxon>
    </lineage>
</organism>
<evidence type="ECO:0000313" key="2">
    <source>
        <dbReference type="Proteomes" id="UP000606115"/>
    </source>
</evidence>